<dbReference type="InterPro" id="IPR025990">
    <property type="entry name" value="zinc_ribbon_bacterial"/>
</dbReference>
<keyword evidence="2" id="KW-1185">Reference proteome</keyword>
<proteinExistence type="predicted"/>
<organism evidence="1 2">
    <name type="scientific">Thioalbus denitrificans</name>
    <dbReference type="NCBI Taxonomy" id="547122"/>
    <lineage>
        <taxon>Bacteria</taxon>
        <taxon>Pseudomonadati</taxon>
        <taxon>Pseudomonadota</taxon>
        <taxon>Gammaproteobacteria</taxon>
        <taxon>Chromatiales</taxon>
        <taxon>Ectothiorhodospiraceae</taxon>
        <taxon>Thioalbus</taxon>
    </lineage>
</organism>
<dbReference type="OrthoDB" id="9814566at2"/>
<gene>
    <name evidence="1" type="ORF">DFQ59_10888</name>
</gene>
<sequence length="62" mass="6815">MSDLLIEHAFTCPHCWAAISTLVDLSVPEQEYVEDCEVCCRPIRIRCSAAGGELLGFEAEAD</sequence>
<dbReference type="Proteomes" id="UP000252707">
    <property type="component" value="Unassembled WGS sequence"/>
</dbReference>
<dbReference type="EMBL" id="QPJY01000008">
    <property type="protein sequence ID" value="RCX28060.1"/>
    <property type="molecule type" value="Genomic_DNA"/>
</dbReference>
<comment type="caution">
    <text evidence="1">The sequence shown here is derived from an EMBL/GenBank/DDBJ whole genome shotgun (WGS) entry which is preliminary data.</text>
</comment>
<evidence type="ECO:0000313" key="1">
    <source>
        <dbReference type="EMBL" id="RCX28060.1"/>
    </source>
</evidence>
<dbReference type="Pfam" id="PF14255">
    <property type="entry name" value="Zn_ribbon_21"/>
    <property type="match status" value="1"/>
</dbReference>
<dbReference type="AlphaFoldDB" id="A0A369C272"/>
<accession>A0A369C272</accession>
<evidence type="ECO:0000313" key="2">
    <source>
        <dbReference type="Proteomes" id="UP000252707"/>
    </source>
</evidence>
<name>A0A369C272_9GAMM</name>
<dbReference type="RefSeq" id="WP_114280479.1">
    <property type="nucleotide sequence ID" value="NZ_QPJY01000008.1"/>
</dbReference>
<protein>
    <submittedName>
        <fullName evidence="1">Cysteine-rich CPXCG protein</fullName>
    </submittedName>
</protein>
<reference evidence="1 2" key="1">
    <citation type="submission" date="2018-07" db="EMBL/GenBank/DDBJ databases">
        <title>Genomic Encyclopedia of Type Strains, Phase IV (KMG-IV): sequencing the most valuable type-strain genomes for metagenomic binning, comparative biology and taxonomic classification.</title>
        <authorList>
            <person name="Goeker M."/>
        </authorList>
    </citation>
    <scope>NUCLEOTIDE SEQUENCE [LARGE SCALE GENOMIC DNA]</scope>
    <source>
        <strain evidence="1 2">DSM 26407</strain>
    </source>
</reference>